<dbReference type="Gene3D" id="3.80.10.10">
    <property type="entry name" value="Ribonuclease Inhibitor"/>
    <property type="match status" value="1"/>
</dbReference>
<dbReference type="SUPFAM" id="SSF52047">
    <property type="entry name" value="RNI-like"/>
    <property type="match status" value="1"/>
</dbReference>
<gene>
    <name evidence="1" type="ORF">BD626DRAFT_537424</name>
</gene>
<keyword evidence="2" id="KW-1185">Reference proteome</keyword>
<organism evidence="1 2">
    <name type="scientific">Schizophyllum amplum</name>
    <dbReference type="NCBI Taxonomy" id="97359"/>
    <lineage>
        <taxon>Eukaryota</taxon>
        <taxon>Fungi</taxon>
        <taxon>Dikarya</taxon>
        <taxon>Basidiomycota</taxon>
        <taxon>Agaricomycotina</taxon>
        <taxon>Agaricomycetes</taxon>
        <taxon>Agaricomycetidae</taxon>
        <taxon>Agaricales</taxon>
        <taxon>Schizophyllaceae</taxon>
        <taxon>Schizophyllum</taxon>
    </lineage>
</organism>
<dbReference type="OrthoDB" id="3253362at2759"/>
<comment type="caution">
    <text evidence="1">The sequence shown here is derived from an EMBL/GenBank/DDBJ whole genome shotgun (WGS) entry which is preliminary data.</text>
</comment>
<name>A0A550CCK1_9AGAR</name>
<dbReference type="Proteomes" id="UP000320762">
    <property type="component" value="Unassembled WGS sequence"/>
</dbReference>
<dbReference type="EMBL" id="VDMD01000012">
    <property type="protein sequence ID" value="TRM62525.1"/>
    <property type="molecule type" value="Genomic_DNA"/>
</dbReference>
<accession>A0A550CCK1</accession>
<dbReference type="AlphaFoldDB" id="A0A550CCK1"/>
<evidence type="ECO:0000313" key="1">
    <source>
        <dbReference type="EMBL" id="TRM62525.1"/>
    </source>
</evidence>
<evidence type="ECO:0000313" key="2">
    <source>
        <dbReference type="Proteomes" id="UP000320762"/>
    </source>
</evidence>
<proteinExistence type="predicted"/>
<dbReference type="InterPro" id="IPR032675">
    <property type="entry name" value="LRR_dom_sf"/>
</dbReference>
<sequence>MESNVLIESPQDALEDGGLDQEYGLLRTNTLPTKLQSAQFSRRIDAGAVDIDQLNIQIEQAQATVNDLICRRDKRQAKVDLHRAIVAPVRILPTEVLSYIFELCMEDAPVKPDATKAPLLLCSICSRWRDVALGTPTLWCNLQMSIAALLRDTPEDAIRFYESRVKIVEAWLSRARTVPLALKMAVTIKERRFFARPRYRDYPPFPVAAFFRPHARTLRTLAMELPKSQYSSLCSIEAIPMPALERLIISKHSLVSAGVEESERIVVFSQTPQLRRLELRSMGRFTQSQLVIDWTTLTEVRLNNTYMPRAACVGLLRTCPLLEHCELGTCLFFQDSTPDGGPTMLPRLRTLKMVNDDDDFSALFQFITTPALRDLELRSWPTYDPADIEFVWDQCEFNDFSWRSELALTRLAIGFPLRGEDLLTVLRAQPSLETLELRTGLHLDGFLIGAFIWDHGDKQRQLLPKLQRLHLYELDQQAAHVFGQQIVDVVESRCQRRWFAPSTTLLALRLLTPTVVQRMHEAEACDPELAGLLECVRRGSASAEQKQSLAVMFADLVQSHSPELLEKAFAEAPATLQQAPPLPAQLMALTLATSTRNLTFDDAFTAKMAQFREAGLEVVLDVTRDVRRADGVTVL</sequence>
<protein>
    <submittedName>
        <fullName evidence="1">Uncharacterized protein</fullName>
    </submittedName>
</protein>
<reference evidence="1 2" key="1">
    <citation type="journal article" date="2019" name="New Phytol.">
        <title>Comparative genomics reveals unique wood-decay strategies and fruiting body development in the Schizophyllaceae.</title>
        <authorList>
            <person name="Almasi E."/>
            <person name="Sahu N."/>
            <person name="Krizsan K."/>
            <person name="Balint B."/>
            <person name="Kovacs G.M."/>
            <person name="Kiss B."/>
            <person name="Cseklye J."/>
            <person name="Drula E."/>
            <person name="Henrissat B."/>
            <person name="Nagy I."/>
            <person name="Chovatia M."/>
            <person name="Adam C."/>
            <person name="LaButti K."/>
            <person name="Lipzen A."/>
            <person name="Riley R."/>
            <person name="Grigoriev I.V."/>
            <person name="Nagy L.G."/>
        </authorList>
    </citation>
    <scope>NUCLEOTIDE SEQUENCE [LARGE SCALE GENOMIC DNA]</scope>
    <source>
        <strain evidence="1 2">NL-1724</strain>
    </source>
</reference>